<dbReference type="Proteomes" id="UP001589810">
    <property type="component" value="Unassembled WGS sequence"/>
</dbReference>
<dbReference type="PRINTS" id="PR00359">
    <property type="entry name" value="BP450"/>
</dbReference>
<dbReference type="InterPro" id="IPR036396">
    <property type="entry name" value="Cyt_P450_sf"/>
</dbReference>
<proteinExistence type="inferred from homology"/>
<evidence type="ECO:0000256" key="1">
    <source>
        <dbReference type="ARBA" id="ARBA00010617"/>
    </source>
</evidence>
<comment type="caution">
    <text evidence="2">The sequence shown here is derived from an EMBL/GenBank/DDBJ whole genome shotgun (WGS) entry which is preliminary data.</text>
</comment>
<dbReference type="RefSeq" id="WP_273941280.1">
    <property type="nucleotide sequence ID" value="NZ_CP097263.1"/>
</dbReference>
<accession>A0ABV6MRD2</accession>
<protein>
    <submittedName>
        <fullName evidence="2">Cytochrome P450</fullName>
    </submittedName>
</protein>
<dbReference type="EMBL" id="JBHLUD010000004">
    <property type="protein sequence ID" value="MFC0542870.1"/>
    <property type="molecule type" value="Genomic_DNA"/>
</dbReference>
<keyword evidence="3" id="KW-1185">Reference proteome</keyword>
<dbReference type="Pfam" id="PF00067">
    <property type="entry name" value="p450"/>
    <property type="match status" value="1"/>
</dbReference>
<dbReference type="InterPro" id="IPR002397">
    <property type="entry name" value="Cyt_P450_B"/>
</dbReference>
<gene>
    <name evidence="2" type="ORF">ACFFH7_15335</name>
</gene>
<comment type="similarity">
    <text evidence="1">Belongs to the cytochrome P450 family.</text>
</comment>
<dbReference type="PANTHER" id="PTHR46696">
    <property type="entry name" value="P450, PUTATIVE (EUROFUNG)-RELATED"/>
    <property type="match status" value="1"/>
</dbReference>
<dbReference type="Gene3D" id="1.10.630.10">
    <property type="entry name" value="Cytochrome P450"/>
    <property type="match status" value="1"/>
</dbReference>
<evidence type="ECO:0000313" key="2">
    <source>
        <dbReference type="EMBL" id="MFC0542870.1"/>
    </source>
</evidence>
<dbReference type="PANTHER" id="PTHR46696:SF4">
    <property type="entry name" value="BIOTIN BIOSYNTHESIS CYTOCHROME P450"/>
    <property type="match status" value="1"/>
</dbReference>
<name>A0ABV6MRD2_9PSEU</name>
<organism evidence="2 3">
    <name type="scientific">Kutzneria chonburiensis</name>
    <dbReference type="NCBI Taxonomy" id="1483604"/>
    <lineage>
        <taxon>Bacteria</taxon>
        <taxon>Bacillati</taxon>
        <taxon>Actinomycetota</taxon>
        <taxon>Actinomycetes</taxon>
        <taxon>Pseudonocardiales</taxon>
        <taxon>Pseudonocardiaceae</taxon>
        <taxon>Kutzneria</taxon>
    </lineage>
</organism>
<dbReference type="InterPro" id="IPR001128">
    <property type="entry name" value="Cyt_P450"/>
</dbReference>
<sequence>MTTTEPDLMHSTAFVDGIPHEYFRDLRDREGLARGDNHEGDQFWYIVKHADVVAASRDTQLFSSYPTTMTRFREVTSKLRDISFIDPPDHTRMRRLALKAFTPTRIAGLEEPVGRVVDQVWAQARELGEFDLATEVSLEVPVRALAELIGIPQSDRPYAYEWAKRTVNRSHPDYTQDTQQTDEMFREMFEYLKDLTEHRRRTEPGEGLIGVLLSTPVRDMLLTTEEIAQFTMTMLGGSESTYSALTGAVLALLDNPEQLAILRKDPTQIPTAVQEVLRWVTPVTHFARRVTEDTVVNGQEIKADELVALWFSSANYDERVFTDPLKFDVTRHPNPHITFGGGGPHVCIGRLLAMMELRHLIQHVVAEPGIALGGPAVWAHTNFTNSIRSLPVSLH</sequence>
<evidence type="ECO:0000313" key="3">
    <source>
        <dbReference type="Proteomes" id="UP001589810"/>
    </source>
</evidence>
<dbReference type="SUPFAM" id="SSF48264">
    <property type="entry name" value="Cytochrome P450"/>
    <property type="match status" value="1"/>
</dbReference>
<reference evidence="2 3" key="1">
    <citation type="submission" date="2024-09" db="EMBL/GenBank/DDBJ databases">
        <authorList>
            <person name="Sun Q."/>
            <person name="Mori K."/>
        </authorList>
    </citation>
    <scope>NUCLEOTIDE SEQUENCE [LARGE SCALE GENOMIC DNA]</scope>
    <source>
        <strain evidence="2 3">TBRC 1432</strain>
    </source>
</reference>